<reference evidence="3" key="1">
    <citation type="submission" date="2016-10" db="EMBL/GenBank/DDBJ databases">
        <title>Genome sequence of Streptomyces mangrovisoli MUSC 149.</title>
        <authorList>
            <person name="Lee L.-H."/>
            <person name="Ser H.-L."/>
        </authorList>
    </citation>
    <scope>NUCLEOTIDE SEQUENCE [LARGE SCALE GENOMIC DNA]</scope>
    <source>
        <strain evidence="3">MUSC 149</strain>
    </source>
</reference>
<sequence length="167" mass="18077">MHDASALPAHASSTRQPLARPGATPQDEAAVWAVVIGMYAAYEAGDRARIDAHLDPEATVWDSAAEPLLFGKADLDRIRDERPGAGEGPRESGLHAHNPVVDVFGDLALLRYLLRVDFDPDADGRPLRAEIVRNTAVLRRGTDAVWRIVHLHEDVRQTGGVPEPGTA</sequence>
<dbReference type="Proteomes" id="UP000034196">
    <property type="component" value="Unassembled WGS sequence"/>
</dbReference>
<dbReference type="EMBL" id="LAVA02000090">
    <property type="protein sequence ID" value="OIJ63871.1"/>
    <property type="molecule type" value="Genomic_DNA"/>
</dbReference>
<evidence type="ECO:0000313" key="4">
    <source>
        <dbReference type="Proteomes" id="UP000034196"/>
    </source>
</evidence>
<evidence type="ECO:0000259" key="2">
    <source>
        <dbReference type="Pfam" id="PF14534"/>
    </source>
</evidence>
<protein>
    <submittedName>
        <fullName evidence="3">DUF4440 domain-containing protein</fullName>
    </submittedName>
</protein>
<dbReference type="Pfam" id="PF14534">
    <property type="entry name" value="DUF4440"/>
    <property type="match status" value="1"/>
</dbReference>
<keyword evidence="4" id="KW-1185">Reference proteome</keyword>
<gene>
    <name evidence="3" type="ORF">WN71_031150</name>
</gene>
<comment type="caution">
    <text evidence="3">The sequence shown here is derived from an EMBL/GenBank/DDBJ whole genome shotgun (WGS) entry which is preliminary data.</text>
</comment>
<proteinExistence type="predicted"/>
<accession>A0A1J4NNE3</accession>
<dbReference type="Gene3D" id="3.10.450.50">
    <property type="match status" value="1"/>
</dbReference>
<dbReference type="AlphaFoldDB" id="A0A1J4NNE3"/>
<feature type="region of interest" description="Disordered" evidence="1">
    <location>
        <begin position="1"/>
        <end position="23"/>
    </location>
</feature>
<evidence type="ECO:0000256" key="1">
    <source>
        <dbReference type="SAM" id="MobiDB-lite"/>
    </source>
</evidence>
<dbReference type="STRING" id="1428628.WN71_031150"/>
<name>A0A1J4NNE3_9ACTN</name>
<evidence type="ECO:0000313" key="3">
    <source>
        <dbReference type="EMBL" id="OIJ63871.1"/>
    </source>
</evidence>
<organism evidence="3 4">
    <name type="scientific">Streptomyces mangrovisoli</name>
    <dbReference type="NCBI Taxonomy" id="1428628"/>
    <lineage>
        <taxon>Bacteria</taxon>
        <taxon>Bacillati</taxon>
        <taxon>Actinomycetota</taxon>
        <taxon>Actinomycetes</taxon>
        <taxon>Kitasatosporales</taxon>
        <taxon>Streptomycetaceae</taxon>
        <taxon>Streptomyces</taxon>
    </lineage>
</organism>
<dbReference type="InterPro" id="IPR032710">
    <property type="entry name" value="NTF2-like_dom_sf"/>
</dbReference>
<dbReference type="OrthoDB" id="1551077at2"/>
<dbReference type="InterPro" id="IPR027843">
    <property type="entry name" value="DUF4440"/>
</dbReference>
<dbReference type="SUPFAM" id="SSF54427">
    <property type="entry name" value="NTF2-like"/>
    <property type="match status" value="1"/>
</dbReference>
<feature type="domain" description="DUF4440" evidence="2">
    <location>
        <begin position="33"/>
        <end position="148"/>
    </location>
</feature>
<dbReference type="RefSeq" id="WP_046583900.1">
    <property type="nucleotide sequence ID" value="NZ_LAVA02000090.1"/>
</dbReference>